<dbReference type="SFLD" id="SFLDG01017">
    <property type="entry name" value="Polyprenyl_Transferase_Like"/>
    <property type="match status" value="1"/>
</dbReference>
<dbReference type="PANTHER" id="PTHR12001">
    <property type="entry name" value="GERANYLGERANYL PYROPHOSPHATE SYNTHASE"/>
    <property type="match status" value="1"/>
</dbReference>
<evidence type="ECO:0000313" key="3">
    <source>
        <dbReference type="EMBL" id="CAG7829066.1"/>
    </source>
</evidence>
<keyword evidence="2" id="KW-0460">Magnesium</keyword>
<keyword evidence="4" id="KW-1185">Reference proteome</keyword>
<organism evidence="3 4">
    <name type="scientific">Allacma fusca</name>
    <dbReference type="NCBI Taxonomy" id="39272"/>
    <lineage>
        <taxon>Eukaryota</taxon>
        <taxon>Metazoa</taxon>
        <taxon>Ecdysozoa</taxon>
        <taxon>Arthropoda</taxon>
        <taxon>Hexapoda</taxon>
        <taxon>Collembola</taxon>
        <taxon>Symphypleona</taxon>
        <taxon>Sminthuridae</taxon>
        <taxon>Allacma</taxon>
    </lineage>
</organism>
<evidence type="ECO:0000313" key="4">
    <source>
        <dbReference type="Proteomes" id="UP000708208"/>
    </source>
</evidence>
<dbReference type="OrthoDB" id="6921389at2759"/>
<name>A0A8J2Q0Q0_9HEXA</name>
<dbReference type="Proteomes" id="UP000708208">
    <property type="component" value="Unassembled WGS sequence"/>
</dbReference>
<dbReference type="GO" id="GO:0046872">
    <property type="term" value="F:metal ion binding"/>
    <property type="evidence" value="ECO:0007669"/>
    <property type="project" value="UniProtKB-KW"/>
</dbReference>
<evidence type="ECO:0008006" key="5">
    <source>
        <dbReference type="Google" id="ProtNLM"/>
    </source>
</evidence>
<dbReference type="AlphaFoldDB" id="A0A8J2Q0Q0"/>
<dbReference type="PANTHER" id="PTHR12001:SF44">
    <property type="entry name" value="GERANYLGERANYL PYROPHOSPHATE SYNTHASE"/>
    <property type="match status" value="1"/>
</dbReference>
<dbReference type="GO" id="GO:0004659">
    <property type="term" value="F:prenyltransferase activity"/>
    <property type="evidence" value="ECO:0007669"/>
    <property type="project" value="InterPro"/>
</dbReference>
<evidence type="ECO:0000256" key="1">
    <source>
        <dbReference type="ARBA" id="ARBA00022723"/>
    </source>
</evidence>
<sequence length="508" mass="56808">MEEASLAPKEVKEVMEAAVVAANRPNNNSTGTGSASGDVDDKILLQPFDYIRSLPGKNVRSKLAIAFNHWLKVTPETLNKVCDVVELLHNSSLLIDDIEDGSELRRGQPVAHAIYGIPQTINAANYVYFIALERVLSLNHARAVDVFSAQLLELHRGQGMEIYWRDTFQCPTEEQYRKTIVKKTGGLFMLAIRLLQLFSDDQRDLKQLVSLLGLFFQIRDDYANLKLAEYCENKSYCEDLTEGKFSFPVIHAIHKYPEDTQISCILKQRTKNNDLKRYFVSLLEKFGSFAYTLQALQRLEVEIRDEIQALGGNPYLVTLLDELSSCRKFLLSGTQVSISVVISLIIVDISHGVSSGRDGVPTTKKNMEFKRIHASGPIRQETVFAARGPRHPTPIRVLDASSKIRTIRMASPECQKGMSQSMATQLPGDITVFVTTCGGQLLPEGAGLKGQGVVPVRSVHFINSGSTSQKRCTFLPSLADYTNRRNKHNTLFRYASRVQQSNPFSFSN</sequence>
<accession>A0A8J2Q0Q0</accession>
<dbReference type="GO" id="GO:0008299">
    <property type="term" value="P:isoprenoid biosynthetic process"/>
    <property type="evidence" value="ECO:0007669"/>
    <property type="project" value="InterPro"/>
</dbReference>
<protein>
    <recommendedName>
        <fullName evidence="5">Geranylgeranyl pyrophosphate synthase</fullName>
    </recommendedName>
</protein>
<dbReference type="Pfam" id="PF00348">
    <property type="entry name" value="polyprenyl_synt"/>
    <property type="match status" value="1"/>
</dbReference>
<comment type="caution">
    <text evidence="3">The sequence shown here is derived from an EMBL/GenBank/DDBJ whole genome shotgun (WGS) entry which is preliminary data.</text>
</comment>
<proteinExistence type="predicted"/>
<dbReference type="SFLD" id="SFLDS00005">
    <property type="entry name" value="Isoprenoid_Synthase_Type_I"/>
    <property type="match status" value="1"/>
</dbReference>
<dbReference type="PROSITE" id="PS00444">
    <property type="entry name" value="POLYPRENYL_SYNTHASE_2"/>
    <property type="match status" value="1"/>
</dbReference>
<keyword evidence="1" id="KW-0479">Metal-binding</keyword>
<dbReference type="CDD" id="cd00685">
    <property type="entry name" value="Trans_IPPS_HT"/>
    <property type="match status" value="1"/>
</dbReference>
<reference evidence="3" key="1">
    <citation type="submission" date="2021-06" db="EMBL/GenBank/DDBJ databases">
        <authorList>
            <person name="Hodson N. C."/>
            <person name="Mongue J. A."/>
            <person name="Jaron S. K."/>
        </authorList>
    </citation>
    <scope>NUCLEOTIDE SEQUENCE</scope>
</reference>
<gene>
    <name evidence="3" type="ORF">AFUS01_LOCUS38951</name>
</gene>
<evidence type="ECO:0000256" key="2">
    <source>
        <dbReference type="ARBA" id="ARBA00022842"/>
    </source>
</evidence>
<dbReference type="PROSITE" id="PS00723">
    <property type="entry name" value="POLYPRENYL_SYNTHASE_1"/>
    <property type="match status" value="1"/>
</dbReference>
<dbReference type="EMBL" id="CAJVCH010549995">
    <property type="protein sequence ID" value="CAG7829066.1"/>
    <property type="molecule type" value="Genomic_DNA"/>
</dbReference>
<dbReference type="InterPro" id="IPR000092">
    <property type="entry name" value="Polyprenyl_synt"/>
</dbReference>
<dbReference type="InterPro" id="IPR033749">
    <property type="entry name" value="Polyprenyl_synt_CS"/>
</dbReference>